<keyword evidence="1" id="KW-0732">Signal</keyword>
<reference evidence="2 3" key="1">
    <citation type="submission" date="2019-03" db="EMBL/GenBank/DDBJ databases">
        <title>Genomic Encyclopedia of Type Strains, Phase IV (KMG-IV): sequencing the most valuable type-strain genomes for metagenomic binning, comparative biology and taxonomic classification.</title>
        <authorList>
            <person name="Goeker M."/>
        </authorList>
    </citation>
    <scope>NUCLEOTIDE SEQUENCE [LARGE SCALE GENOMIC DNA]</scope>
    <source>
        <strain evidence="2 3">DSM 24176</strain>
    </source>
</reference>
<comment type="caution">
    <text evidence="2">The sequence shown here is derived from an EMBL/GenBank/DDBJ whole genome shotgun (WGS) entry which is preliminary data.</text>
</comment>
<sequence>MRKIVILFILCLCIGNTTLASESNINLIEEKFEWEENEFSIMSNSRDFSFFIRWSVQSSEFEITNTSVTVSGFAEVVDQWGLPVSGYDNHQYEIILRETSFHWRSRTVELTTGQFRETIELPSTGNYKIEIVNKDYLPSNYSLSGNGSVSW</sequence>
<dbReference type="AlphaFoldDB" id="A0A4R1N2C6"/>
<organism evidence="2 3">
    <name type="scientific">Natranaerovirga hydrolytica</name>
    <dbReference type="NCBI Taxonomy" id="680378"/>
    <lineage>
        <taxon>Bacteria</taxon>
        <taxon>Bacillati</taxon>
        <taxon>Bacillota</taxon>
        <taxon>Clostridia</taxon>
        <taxon>Lachnospirales</taxon>
        <taxon>Natranaerovirgaceae</taxon>
        <taxon>Natranaerovirga</taxon>
    </lineage>
</organism>
<evidence type="ECO:0000313" key="2">
    <source>
        <dbReference type="EMBL" id="TCK98154.1"/>
    </source>
</evidence>
<protein>
    <submittedName>
        <fullName evidence="2">Uncharacterized protein</fullName>
    </submittedName>
</protein>
<dbReference type="Proteomes" id="UP000294545">
    <property type="component" value="Unassembled WGS sequence"/>
</dbReference>
<feature type="chain" id="PRO_5020660077" evidence="1">
    <location>
        <begin position="21"/>
        <end position="151"/>
    </location>
</feature>
<accession>A0A4R1N2C6</accession>
<name>A0A4R1N2C6_9FIRM</name>
<feature type="signal peptide" evidence="1">
    <location>
        <begin position="1"/>
        <end position="20"/>
    </location>
</feature>
<evidence type="ECO:0000313" key="3">
    <source>
        <dbReference type="Proteomes" id="UP000294545"/>
    </source>
</evidence>
<proteinExistence type="predicted"/>
<gene>
    <name evidence="2" type="ORF">EDC19_0572</name>
</gene>
<keyword evidence="3" id="KW-1185">Reference proteome</keyword>
<dbReference type="EMBL" id="SMGQ01000011">
    <property type="protein sequence ID" value="TCK98154.1"/>
    <property type="molecule type" value="Genomic_DNA"/>
</dbReference>
<evidence type="ECO:0000256" key="1">
    <source>
        <dbReference type="SAM" id="SignalP"/>
    </source>
</evidence>